<dbReference type="CDD" id="cd02966">
    <property type="entry name" value="TlpA_like_family"/>
    <property type="match status" value="1"/>
</dbReference>
<keyword evidence="3" id="KW-0812">Transmembrane</keyword>
<dbReference type="InterPro" id="IPR013766">
    <property type="entry name" value="Thioredoxin_domain"/>
</dbReference>
<dbReference type="GO" id="GO:0017004">
    <property type="term" value="P:cytochrome complex assembly"/>
    <property type="evidence" value="ECO:0007669"/>
    <property type="project" value="UniProtKB-KW"/>
</dbReference>
<protein>
    <submittedName>
        <fullName evidence="8">TlpA family protein disulfide reductase</fullName>
    </submittedName>
</protein>
<feature type="region of interest" description="Disordered" evidence="6">
    <location>
        <begin position="49"/>
        <end position="72"/>
    </location>
</feature>
<gene>
    <name evidence="8" type="ORF">JAV76_02805</name>
</gene>
<evidence type="ECO:0000256" key="6">
    <source>
        <dbReference type="SAM" id="MobiDB-lite"/>
    </source>
</evidence>
<feature type="region of interest" description="Disordered" evidence="6">
    <location>
        <begin position="1"/>
        <end position="30"/>
    </location>
</feature>
<evidence type="ECO:0000256" key="2">
    <source>
        <dbReference type="ARBA" id="ARBA00022748"/>
    </source>
</evidence>
<dbReference type="InterPro" id="IPR013740">
    <property type="entry name" value="Redoxin"/>
</dbReference>
<evidence type="ECO:0000256" key="1">
    <source>
        <dbReference type="ARBA" id="ARBA00004196"/>
    </source>
</evidence>
<keyword evidence="5" id="KW-0676">Redox-active center</keyword>
<dbReference type="SUPFAM" id="SSF52833">
    <property type="entry name" value="Thioredoxin-like"/>
    <property type="match status" value="1"/>
</dbReference>
<reference evidence="8" key="1">
    <citation type="submission" date="2020-12" db="EMBL/GenBank/DDBJ databases">
        <title>Sanguibacter suaedae sp. nov., isolated from Suaeda aralocaspica.</title>
        <authorList>
            <person name="Ma Q."/>
        </authorList>
    </citation>
    <scope>NUCLEOTIDE SEQUENCE</scope>
    <source>
        <strain evidence="8">YZGR15</strain>
    </source>
</reference>
<keyword evidence="2" id="KW-0201">Cytochrome c-type biogenesis</keyword>
<dbReference type="Gene3D" id="3.40.30.10">
    <property type="entry name" value="Glutaredoxin"/>
    <property type="match status" value="1"/>
</dbReference>
<evidence type="ECO:0000313" key="8">
    <source>
        <dbReference type="EMBL" id="MBI9113944.1"/>
    </source>
</evidence>
<dbReference type="PANTHER" id="PTHR42852:SF6">
    <property type="entry name" value="THIOL:DISULFIDE INTERCHANGE PROTEIN DSBE"/>
    <property type="match status" value="1"/>
</dbReference>
<dbReference type="AlphaFoldDB" id="A0A934I1P4"/>
<dbReference type="GO" id="GO:0016491">
    <property type="term" value="F:oxidoreductase activity"/>
    <property type="evidence" value="ECO:0007669"/>
    <property type="project" value="InterPro"/>
</dbReference>
<feature type="domain" description="Thioredoxin" evidence="7">
    <location>
        <begin position="72"/>
        <end position="215"/>
    </location>
</feature>
<dbReference type="Pfam" id="PF08534">
    <property type="entry name" value="Redoxin"/>
    <property type="match status" value="1"/>
</dbReference>
<evidence type="ECO:0000256" key="4">
    <source>
        <dbReference type="ARBA" id="ARBA00023157"/>
    </source>
</evidence>
<dbReference type="InterPro" id="IPR050553">
    <property type="entry name" value="Thioredoxin_ResA/DsbE_sf"/>
</dbReference>
<organism evidence="8 9">
    <name type="scientific">Sanguibacter suaedae</name>
    <dbReference type="NCBI Taxonomy" id="2795737"/>
    <lineage>
        <taxon>Bacteria</taxon>
        <taxon>Bacillati</taxon>
        <taxon>Actinomycetota</taxon>
        <taxon>Actinomycetes</taxon>
        <taxon>Micrococcales</taxon>
        <taxon>Sanguibacteraceae</taxon>
        <taxon>Sanguibacter</taxon>
    </lineage>
</organism>
<dbReference type="PANTHER" id="PTHR42852">
    <property type="entry name" value="THIOL:DISULFIDE INTERCHANGE PROTEIN DSBE"/>
    <property type="match status" value="1"/>
</dbReference>
<evidence type="ECO:0000256" key="5">
    <source>
        <dbReference type="ARBA" id="ARBA00023284"/>
    </source>
</evidence>
<dbReference type="GO" id="GO:0030313">
    <property type="term" value="C:cell envelope"/>
    <property type="evidence" value="ECO:0007669"/>
    <property type="project" value="UniProtKB-SubCell"/>
</dbReference>
<dbReference type="PROSITE" id="PS51352">
    <property type="entry name" value="THIOREDOXIN_2"/>
    <property type="match status" value="1"/>
</dbReference>
<keyword evidence="9" id="KW-1185">Reference proteome</keyword>
<comment type="subcellular location">
    <subcellularLocation>
        <location evidence="1">Cell envelope</location>
    </subcellularLocation>
</comment>
<dbReference type="Proteomes" id="UP000602087">
    <property type="component" value="Unassembled WGS sequence"/>
</dbReference>
<evidence type="ECO:0000313" key="9">
    <source>
        <dbReference type="Proteomes" id="UP000602087"/>
    </source>
</evidence>
<proteinExistence type="predicted"/>
<sequence>MPSQSSPSPIGDSGAVPPASTRRASRSTSGPLVGLVLGGLLLAGCAAESGSTSPDDVVGQGYQSGDGSLRTWAVDDRGEPVRLVGEDFEGNPVDTGAGGSVVVLNTWYAACPPCRAEAPDLLEVATGRADDGVRFVGINGTDDAGAALAFEREHDVTWPSIADTDGSVMATLQGVVPVQAVPTTVVLDLEGRVAARVLGQVDASTLDGLVADVLAESDG</sequence>
<dbReference type="InterPro" id="IPR036249">
    <property type="entry name" value="Thioredoxin-like_sf"/>
</dbReference>
<accession>A0A934I1P4</accession>
<name>A0A934I1P4_9MICO</name>
<evidence type="ECO:0000256" key="3">
    <source>
        <dbReference type="ARBA" id="ARBA00022968"/>
    </source>
</evidence>
<keyword evidence="3" id="KW-0735">Signal-anchor</keyword>
<feature type="compositionally biased region" description="Low complexity" evidence="6">
    <location>
        <begin position="19"/>
        <end position="30"/>
    </location>
</feature>
<keyword evidence="4" id="KW-1015">Disulfide bond</keyword>
<comment type="caution">
    <text evidence="8">The sequence shown here is derived from an EMBL/GenBank/DDBJ whole genome shotgun (WGS) entry which is preliminary data.</text>
</comment>
<dbReference type="EMBL" id="JAEINH010000002">
    <property type="protein sequence ID" value="MBI9113944.1"/>
    <property type="molecule type" value="Genomic_DNA"/>
</dbReference>
<evidence type="ECO:0000259" key="7">
    <source>
        <dbReference type="PROSITE" id="PS51352"/>
    </source>
</evidence>